<dbReference type="OrthoDB" id="851886at2759"/>
<gene>
    <name evidence="2" type="ORF">Cgig2_016815</name>
</gene>
<dbReference type="Proteomes" id="UP001153076">
    <property type="component" value="Unassembled WGS sequence"/>
</dbReference>
<dbReference type="PANTHER" id="PTHR31286:SF165">
    <property type="entry name" value="DUF4283 DOMAIN-CONTAINING PROTEIN"/>
    <property type="match status" value="1"/>
</dbReference>
<name>A0A9Q1GFD4_9CARY</name>
<dbReference type="Pfam" id="PF13966">
    <property type="entry name" value="zf-RVT"/>
    <property type="match status" value="1"/>
</dbReference>
<keyword evidence="3" id="KW-1185">Reference proteome</keyword>
<protein>
    <recommendedName>
        <fullName evidence="1">Reverse transcriptase zinc-binding domain-containing protein</fullName>
    </recommendedName>
</protein>
<evidence type="ECO:0000313" key="2">
    <source>
        <dbReference type="EMBL" id="KAJ8419287.1"/>
    </source>
</evidence>
<sequence length="342" mass="40779">MASLSKLGSILGIPIKTDRYTMEKARLKYARLLIEIPVDDTFPRYIEFVNDQEVVVRQQMEYEWKPIKCLHYRMYGQIEEECRKKAINRQEWRENSRGKRHTNAVPLSLRLRQELKANELTQRVSLLSPGKSYKIPNSIWGLFPLPITAMFGYHRIPRGGTPNKKYLVQRGYHWLLEGMEYKDLSKVVWARTVTPRHASTIWFFMHQKLPIKCRMARFSSQRVEVKCDICDEGEEDMDHLFFKCRWARDFRQAIHKWWPSPADTTNMSSFMHFTRKLRGLKREKMTTYTIIAAVIYQIWRTRNERLFLITSYQSKPSLSIHRTISHKGYLYLIGTHRNIINV</sequence>
<evidence type="ECO:0000313" key="3">
    <source>
        <dbReference type="Proteomes" id="UP001153076"/>
    </source>
</evidence>
<dbReference type="AlphaFoldDB" id="A0A9Q1GFD4"/>
<accession>A0A9Q1GFD4</accession>
<organism evidence="2 3">
    <name type="scientific">Carnegiea gigantea</name>
    <dbReference type="NCBI Taxonomy" id="171969"/>
    <lineage>
        <taxon>Eukaryota</taxon>
        <taxon>Viridiplantae</taxon>
        <taxon>Streptophyta</taxon>
        <taxon>Embryophyta</taxon>
        <taxon>Tracheophyta</taxon>
        <taxon>Spermatophyta</taxon>
        <taxon>Magnoliopsida</taxon>
        <taxon>eudicotyledons</taxon>
        <taxon>Gunneridae</taxon>
        <taxon>Pentapetalae</taxon>
        <taxon>Caryophyllales</taxon>
        <taxon>Cactineae</taxon>
        <taxon>Cactaceae</taxon>
        <taxon>Cactoideae</taxon>
        <taxon>Echinocereeae</taxon>
        <taxon>Carnegiea</taxon>
    </lineage>
</organism>
<feature type="domain" description="Reverse transcriptase zinc-binding" evidence="1">
    <location>
        <begin position="166"/>
        <end position="248"/>
    </location>
</feature>
<dbReference type="EMBL" id="JAKOGI010005611">
    <property type="protein sequence ID" value="KAJ8419287.1"/>
    <property type="molecule type" value="Genomic_DNA"/>
</dbReference>
<proteinExistence type="predicted"/>
<dbReference type="InterPro" id="IPR040256">
    <property type="entry name" value="At4g02000-like"/>
</dbReference>
<comment type="caution">
    <text evidence="2">The sequence shown here is derived from an EMBL/GenBank/DDBJ whole genome shotgun (WGS) entry which is preliminary data.</text>
</comment>
<dbReference type="PANTHER" id="PTHR31286">
    <property type="entry name" value="GLYCINE-RICH CELL WALL STRUCTURAL PROTEIN 1.8-LIKE"/>
    <property type="match status" value="1"/>
</dbReference>
<evidence type="ECO:0000259" key="1">
    <source>
        <dbReference type="Pfam" id="PF13966"/>
    </source>
</evidence>
<dbReference type="InterPro" id="IPR026960">
    <property type="entry name" value="RVT-Znf"/>
</dbReference>
<reference evidence="2" key="1">
    <citation type="submission" date="2022-04" db="EMBL/GenBank/DDBJ databases">
        <title>Carnegiea gigantea Genome sequencing and assembly v2.</title>
        <authorList>
            <person name="Copetti D."/>
            <person name="Sanderson M.J."/>
            <person name="Burquez A."/>
            <person name="Wojciechowski M.F."/>
        </authorList>
    </citation>
    <scope>NUCLEOTIDE SEQUENCE</scope>
    <source>
        <strain evidence="2">SGP5-SGP5p</strain>
        <tissue evidence="2">Aerial part</tissue>
    </source>
</reference>